<sequence length="96" mass="10684">MKLFEPGNMAEILSSIAGNIFGMKMLRNLKLLGIDWPDKIIKSFKGPKYGIPGVRKLLKVKKRPLVGTIIKPKLGLSYKKHANVAYQAWMGGCDIV</sequence>
<protein>
    <recommendedName>
        <fullName evidence="4">Ribulose bisphosphate carboxylase large subunit C-terminal domain-containing protein</fullName>
    </recommendedName>
</protein>
<dbReference type="PANTHER" id="PTHR42704">
    <property type="entry name" value="RIBULOSE BISPHOSPHATE CARBOXYLASE"/>
    <property type="match status" value="1"/>
</dbReference>
<name>X1QWY9_9ZZZZ</name>
<proteinExistence type="predicted"/>
<comment type="caution">
    <text evidence="3">The sequence shown here is derived from an EMBL/GenBank/DDBJ whole genome shotgun (WGS) entry which is preliminary data.</text>
</comment>
<feature type="domain" description="Ribulose bisphosphate carboxylase large subunit C-terminal" evidence="1">
    <location>
        <begin position="50"/>
        <end position="95"/>
    </location>
</feature>
<dbReference type="Pfam" id="PF02788">
    <property type="entry name" value="RuBisCO_large_N"/>
    <property type="match status" value="1"/>
</dbReference>
<dbReference type="InterPro" id="IPR017443">
    <property type="entry name" value="RuBisCO_lsu_fd_N"/>
</dbReference>
<dbReference type="EMBL" id="BARW01014016">
    <property type="protein sequence ID" value="GAI73057.1"/>
    <property type="molecule type" value="Genomic_DNA"/>
</dbReference>
<evidence type="ECO:0000259" key="2">
    <source>
        <dbReference type="Pfam" id="PF02788"/>
    </source>
</evidence>
<dbReference type="InterPro" id="IPR033966">
    <property type="entry name" value="RuBisCO"/>
</dbReference>
<dbReference type="Pfam" id="PF00016">
    <property type="entry name" value="RuBisCO_large"/>
    <property type="match status" value="1"/>
</dbReference>
<dbReference type="GO" id="GO:0000287">
    <property type="term" value="F:magnesium ion binding"/>
    <property type="evidence" value="ECO:0007669"/>
    <property type="project" value="InterPro"/>
</dbReference>
<evidence type="ECO:0008006" key="4">
    <source>
        <dbReference type="Google" id="ProtNLM"/>
    </source>
</evidence>
<dbReference type="SUPFAM" id="SSF54966">
    <property type="entry name" value="RuBisCO, large subunit, small (N-terminal) domain"/>
    <property type="match status" value="1"/>
</dbReference>
<dbReference type="Gene3D" id="3.20.20.110">
    <property type="entry name" value="Ribulose bisphosphate carboxylase, large subunit, C-terminal domain"/>
    <property type="match status" value="1"/>
</dbReference>
<evidence type="ECO:0000313" key="3">
    <source>
        <dbReference type="EMBL" id="GAI73057.1"/>
    </source>
</evidence>
<dbReference type="InterPro" id="IPR036376">
    <property type="entry name" value="RuBisCO_lsu_C_sf"/>
</dbReference>
<reference evidence="3" key="1">
    <citation type="journal article" date="2014" name="Front. Microbiol.">
        <title>High frequency of phylogenetically diverse reductive dehalogenase-homologous genes in deep subseafloor sedimentary metagenomes.</title>
        <authorList>
            <person name="Kawai M."/>
            <person name="Futagami T."/>
            <person name="Toyoda A."/>
            <person name="Takaki Y."/>
            <person name="Nishi S."/>
            <person name="Hori S."/>
            <person name="Arai W."/>
            <person name="Tsubouchi T."/>
            <person name="Morono Y."/>
            <person name="Uchiyama I."/>
            <person name="Ito T."/>
            <person name="Fujiyama A."/>
            <person name="Inagaki F."/>
            <person name="Takami H."/>
        </authorList>
    </citation>
    <scope>NUCLEOTIDE SEQUENCE</scope>
    <source>
        <strain evidence="3">Expedition CK06-06</strain>
    </source>
</reference>
<feature type="domain" description="Ribulose bisphosphate carboxylase large subunit ferrodoxin-like N-terminal" evidence="2">
    <location>
        <begin position="2"/>
        <end position="39"/>
    </location>
</feature>
<dbReference type="PANTHER" id="PTHR42704:SF17">
    <property type="entry name" value="RIBULOSE BISPHOSPHATE CARBOXYLASE LARGE CHAIN"/>
    <property type="match status" value="1"/>
</dbReference>
<dbReference type="InterPro" id="IPR000685">
    <property type="entry name" value="RuBisCO_lsu_C"/>
</dbReference>
<dbReference type="SUPFAM" id="SSF51649">
    <property type="entry name" value="RuBisCo, C-terminal domain"/>
    <property type="match status" value="1"/>
</dbReference>
<gene>
    <name evidence="3" type="ORF">S12H4_25209</name>
</gene>
<evidence type="ECO:0000259" key="1">
    <source>
        <dbReference type="Pfam" id="PF00016"/>
    </source>
</evidence>
<dbReference type="Gene3D" id="3.30.70.150">
    <property type="entry name" value="RuBisCO large subunit, N-terminal domain"/>
    <property type="match status" value="1"/>
</dbReference>
<accession>X1QWY9</accession>
<dbReference type="GO" id="GO:0016984">
    <property type="term" value="F:ribulose-bisphosphate carboxylase activity"/>
    <property type="evidence" value="ECO:0007669"/>
    <property type="project" value="InterPro"/>
</dbReference>
<feature type="non-terminal residue" evidence="3">
    <location>
        <position position="96"/>
    </location>
</feature>
<organism evidence="3">
    <name type="scientific">marine sediment metagenome</name>
    <dbReference type="NCBI Taxonomy" id="412755"/>
    <lineage>
        <taxon>unclassified sequences</taxon>
        <taxon>metagenomes</taxon>
        <taxon>ecological metagenomes</taxon>
    </lineage>
</organism>
<dbReference type="InterPro" id="IPR036422">
    <property type="entry name" value="RuBisCO_lsu_N_sf"/>
</dbReference>
<dbReference type="GO" id="GO:0015977">
    <property type="term" value="P:carbon fixation"/>
    <property type="evidence" value="ECO:0007669"/>
    <property type="project" value="InterPro"/>
</dbReference>
<dbReference type="AlphaFoldDB" id="X1QWY9"/>